<evidence type="ECO:0000256" key="1">
    <source>
        <dbReference type="ARBA" id="ARBA00010838"/>
    </source>
</evidence>
<dbReference type="AlphaFoldDB" id="A0A392MJ91"/>
<accession>A0A392MJ91</accession>
<name>A0A392MJ91_9FABA</name>
<dbReference type="PANTHER" id="PTHR10353">
    <property type="entry name" value="GLYCOSYL HYDROLASE"/>
    <property type="match status" value="1"/>
</dbReference>
<dbReference type="InterPro" id="IPR017853">
    <property type="entry name" value="GH"/>
</dbReference>
<evidence type="ECO:0000256" key="2">
    <source>
        <dbReference type="RuleBase" id="RU003690"/>
    </source>
</evidence>
<dbReference type="Gene3D" id="3.20.20.80">
    <property type="entry name" value="Glycosidases"/>
    <property type="match status" value="1"/>
</dbReference>
<dbReference type="GO" id="GO:0005975">
    <property type="term" value="P:carbohydrate metabolic process"/>
    <property type="evidence" value="ECO:0007669"/>
    <property type="project" value="InterPro"/>
</dbReference>
<dbReference type="Pfam" id="PF00232">
    <property type="entry name" value="Glyco_hydro_1"/>
    <property type="match status" value="1"/>
</dbReference>
<feature type="non-terminal residue" evidence="3">
    <location>
        <position position="76"/>
    </location>
</feature>
<organism evidence="3 4">
    <name type="scientific">Trifolium medium</name>
    <dbReference type="NCBI Taxonomy" id="97028"/>
    <lineage>
        <taxon>Eukaryota</taxon>
        <taxon>Viridiplantae</taxon>
        <taxon>Streptophyta</taxon>
        <taxon>Embryophyta</taxon>
        <taxon>Tracheophyta</taxon>
        <taxon>Spermatophyta</taxon>
        <taxon>Magnoliopsida</taxon>
        <taxon>eudicotyledons</taxon>
        <taxon>Gunneridae</taxon>
        <taxon>Pentapetalae</taxon>
        <taxon>rosids</taxon>
        <taxon>fabids</taxon>
        <taxon>Fabales</taxon>
        <taxon>Fabaceae</taxon>
        <taxon>Papilionoideae</taxon>
        <taxon>50 kb inversion clade</taxon>
        <taxon>NPAAA clade</taxon>
        <taxon>Hologalegina</taxon>
        <taxon>IRL clade</taxon>
        <taxon>Trifolieae</taxon>
        <taxon>Trifolium</taxon>
    </lineage>
</organism>
<keyword evidence="4" id="KW-1185">Reference proteome</keyword>
<dbReference type="SUPFAM" id="SSF51445">
    <property type="entry name" value="(Trans)glycosidases"/>
    <property type="match status" value="1"/>
</dbReference>
<reference evidence="3 4" key="1">
    <citation type="journal article" date="2018" name="Front. Plant Sci.">
        <title>Red Clover (Trifolium pratense) and Zigzag Clover (T. medium) - A Picture of Genomic Similarities and Differences.</title>
        <authorList>
            <person name="Dluhosova J."/>
            <person name="Istvanek J."/>
            <person name="Nedelnik J."/>
            <person name="Repkova J."/>
        </authorList>
    </citation>
    <scope>NUCLEOTIDE SEQUENCE [LARGE SCALE GENOMIC DNA]</scope>
    <source>
        <strain evidence="4">cv. 10/8</strain>
        <tissue evidence="3">Leaf</tissue>
    </source>
</reference>
<dbReference type="InterPro" id="IPR001360">
    <property type="entry name" value="Glyco_hydro_1"/>
</dbReference>
<dbReference type="Proteomes" id="UP000265520">
    <property type="component" value="Unassembled WGS sequence"/>
</dbReference>
<gene>
    <name evidence="3" type="ORF">A2U01_0008439</name>
</gene>
<evidence type="ECO:0000313" key="3">
    <source>
        <dbReference type="EMBL" id="MCH87566.1"/>
    </source>
</evidence>
<comment type="similarity">
    <text evidence="1 2">Belongs to the glycosyl hydrolase 1 family.</text>
</comment>
<dbReference type="GO" id="GO:0008422">
    <property type="term" value="F:beta-glucosidase activity"/>
    <property type="evidence" value="ECO:0007669"/>
    <property type="project" value="TreeGrafter"/>
</dbReference>
<evidence type="ECO:0000313" key="4">
    <source>
        <dbReference type="Proteomes" id="UP000265520"/>
    </source>
</evidence>
<protein>
    <submittedName>
        <fullName evidence="3">Beta-glucosidase 12-like</fullName>
    </submittedName>
</protein>
<sequence length="76" mass="8762">MKDINMDAYRFSISWSRILPKGKLGGGVNKEGIKYYNNVINELLDKGLQPFITLFHWDLPRTLEEEYGGFLSPNIV</sequence>
<dbReference type="EMBL" id="LXQA010012459">
    <property type="protein sequence ID" value="MCH87566.1"/>
    <property type="molecule type" value="Genomic_DNA"/>
</dbReference>
<dbReference type="PANTHER" id="PTHR10353:SF327">
    <property type="entry name" value="GLYCOSIDE HYDROLASE FAMILY 1 PROTEIN"/>
    <property type="match status" value="1"/>
</dbReference>
<comment type="caution">
    <text evidence="3">The sequence shown here is derived from an EMBL/GenBank/DDBJ whole genome shotgun (WGS) entry which is preliminary data.</text>
</comment>
<proteinExistence type="inferred from homology"/>